<keyword evidence="1" id="KW-0472">Membrane</keyword>
<organism evidence="2 3">
    <name type="scientific">Roseomonas fluvialis</name>
    <dbReference type="NCBI Taxonomy" id="1750527"/>
    <lineage>
        <taxon>Bacteria</taxon>
        <taxon>Pseudomonadati</taxon>
        <taxon>Pseudomonadota</taxon>
        <taxon>Alphaproteobacteria</taxon>
        <taxon>Acetobacterales</taxon>
        <taxon>Roseomonadaceae</taxon>
        <taxon>Roseomonas</taxon>
    </lineage>
</organism>
<gene>
    <name evidence="2" type="ORF">Rmf_28220</name>
</gene>
<protein>
    <submittedName>
        <fullName evidence="2">Uncharacterized protein</fullName>
    </submittedName>
</protein>
<keyword evidence="1" id="KW-1133">Transmembrane helix</keyword>
<dbReference type="RefSeq" id="WP_244407075.1">
    <property type="nucleotide sequence ID" value="NZ_AP025637.1"/>
</dbReference>
<name>A0ABM7Y4V1_9PROT</name>
<keyword evidence="1" id="KW-0812">Transmembrane</keyword>
<feature type="transmembrane region" description="Helical" evidence="1">
    <location>
        <begin position="96"/>
        <end position="115"/>
    </location>
</feature>
<proteinExistence type="predicted"/>
<reference evidence="2 3" key="1">
    <citation type="journal article" date="2016" name="Microbes Environ.">
        <title>Phylogenetically diverse aerobic anoxygenic phototrophic bacteria isolated from epilithic biofilms in Tama river, Japan.</title>
        <authorList>
            <person name="Hirose S."/>
            <person name="Matsuura K."/>
            <person name="Haruta S."/>
        </authorList>
    </citation>
    <scope>NUCLEOTIDE SEQUENCE [LARGE SCALE GENOMIC DNA]</scope>
    <source>
        <strain evidence="2 3">S08</strain>
    </source>
</reference>
<evidence type="ECO:0000313" key="3">
    <source>
        <dbReference type="Proteomes" id="UP000831327"/>
    </source>
</evidence>
<dbReference type="Proteomes" id="UP000831327">
    <property type="component" value="Chromosome"/>
</dbReference>
<accession>A0ABM7Y4V1</accession>
<sequence>MSDTTATDHLTFEATVPMPRDALVALVRRRARLWGILPGFGGVAARRTRDGFRLRISDFGPGSSWNVLEAKVDDFGSTCRVHGRVGRDPSLRRSRLWRAVVVGLICTLVLLPFALNAWRRGHWVSGALATLFAASYLHLLYREVFPFGVRRREPADRAFLVAWLEHKIGVPVSVRADGAAG</sequence>
<evidence type="ECO:0000313" key="2">
    <source>
        <dbReference type="EMBL" id="BDG72893.1"/>
    </source>
</evidence>
<feature type="transmembrane region" description="Helical" evidence="1">
    <location>
        <begin position="121"/>
        <end position="141"/>
    </location>
</feature>
<evidence type="ECO:0000256" key="1">
    <source>
        <dbReference type="SAM" id="Phobius"/>
    </source>
</evidence>
<keyword evidence="3" id="KW-1185">Reference proteome</keyword>
<dbReference type="EMBL" id="AP025637">
    <property type="protein sequence ID" value="BDG72893.1"/>
    <property type="molecule type" value="Genomic_DNA"/>
</dbReference>